<dbReference type="AlphaFoldDB" id="A0A2M9A3X4"/>
<name>A0A2M9A3X4_9BACT</name>
<evidence type="ECO:0000313" key="1">
    <source>
        <dbReference type="EMBL" id="PJJ40358.1"/>
    </source>
</evidence>
<organism evidence="1 2">
    <name type="scientific">Hallerella succinigenes</name>
    <dbReference type="NCBI Taxonomy" id="1896222"/>
    <lineage>
        <taxon>Bacteria</taxon>
        <taxon>Pseudomonadati</taxon>
        <taxon>Fibrobacterota</taxon>
        <taxon>Fibrobacteria</taxon>
        <taxon>Fibrobacterales</taxon>
        <taxon>Fibrobacteraceae</taxon>
        <taxon>Hallerella</taxon>
    </lineage>
</organism>
<proteinExistence type="predicted"/>
<sequence>MQIFLKLFIRDYEKAKTALRVNLINGDPQYVHTWNSIDFLSQSIDSYPREVLKVWAEVGENFDMESFETHAKELSQILGCLVETSNGFYKNGEFTGKALEFSPCDILAAVVDFRKINLQFCIDKHCNG</sequence>
<reference evidence="1 2" key="1">
    <citation type="submission" date="2017-11" db="EMBL/GenBank/DDBJ databases">
        <title>Animal gut microbial communities from fecal samples from Wisconsin, USA.</title>
        <authorList>
            <person name="Neumann A."/>
        </authorList>
    </citation>
    <scope>NUCLEOTIDE SEQUENCE [LARGE SCALE GENOMIC DNA]</scope>
    <source>
        <strain evidence="1 2">UWS3</strain>
    </source>
</reference>
<dbReference type="Proteomes" id="UP000231134">
    <property type="component" value="Unassembled WGS sequence"/>
</dbReference>
<dbReference type="RefSeq" id="WP_100424454.1">
    <property type="nucleotide sequence ID" value="NZ_JAXFBG010000148.1"/>
</dbReference>
<protein>
    <submittedName>
        <fullName evidence="1">Uncharacterized protein</fullName>
    </submittedName>
</protein>
<comment type="caution">
    <text evidence="1">The sequence shown here is derived from an EMBL/GenBank/DDBJ whole genome shotgun (WGS) entry which is preliminary data.</text>
</comment>
<dbReference type="EMBL" id="PGEX01000001">
    <property type="protein sequence ID" value="PJJ40358.1"/>
    <property type="molecule type" value="Genomic_DNA"/>
</dbReference>
<keyword evidence="2" id="KW-1185">Reference proteome</keyword>
<evidence type="ECO:0000313" key="2">
    <source>
        <dbReference type="Proteomes" id="UP000231134"/>
    </source>
</evidence>
<gene>
    <name evidence="1" type="ORF">BGX16_0277</name>
</gene>
<accession>A0A2M9A3X4</accession>